<comment type="similarity">
    <text evidence="13">Belongs to the cysteine-rich repeat secretory protein family. Plasmodesmata-located proteins (PDLD) subfamily.</text>
</comment>
<evidence type="ECO:0000256" key="8">
    <source>
        <dbReference type="ARBA" id="ARBA00022949"/>
    </source>
</evidence>
<dbReference type="PANTHER" id="PTHR32080:SF2">
    <property type="entry name" value="PLASMODESMATA-LOCATED PROTEIN 8"/>
    <property type="match status" value="1"/>
</dbReference>
<keyword evidence="17" id="KW-1185">Reference proteome</keyword>
<evidence type="ECO:0000256" key="10">
    <source>
        <dbReference type="ARBA" id="ARBA00023136"/>
    </source>
</evidence>
<keyword evidence="4" id="KW-0945">Host-virus interaction</keyword>
<dbReference type="Proteomes" id="UP001085076">
    <property type="component" value="Miscellaneous, Linkage group lg10"/>
</dbReference>
<feature type="transmembrane region" description="Helical" evidence="14">
    <location>
        <begin position="21"/>
        <end position="41"/>
    </location>
</feature>
<evidence type="ECO:0000256" key="2">
    <source>
        <dbReference type="ARBA" id="ARBA00022448"/>
    </source>
</evidence>
<evidence type="ECO:0000256" key="12">
    <source>
        <dbReference type="ARBA" id="ARBA00024184"/>
    </source>
</evidence>
<dbReference type="EMBL" id="JAGGNH010000010">
    <property type="protein sequence ID" value="KAJ0962073.1"/>
    <property type="molecule type" value="Genomic_DNA"/>
</dbReference>
<proteinExistence type="inferred from homology"/>
<dbReference type="PANTHER" id="PTHR32080">
    <property type="entry name" value="ANTIFUNGAL PROTEIN GINKBILOBIN-2-LIKE"/>
    <property type="match status" value="1"/>
</dbReference>
<keyword evidence="8" id="KW-0965">Cell junction</keyword>
<evidence type="ECO:0000256" key="5">
    <source>
        <dbReference type="ARBA" id="ARBA00022692"/>
    </source>
</evidence>
<keyword evidence="10 14" id="KW-0472">Membrane</keyword>
<feature type="domain" description="Gnk2-homologous" evidence="15">
    <location>
        <begin position="46"/>
        <end position="150"/>
    </location>
</feature>
<reference evidence="16" key="2">
    <citation type="journal article" date="2022" name="Hortic Res">
        <title>The genome of Dioscorea zingiberensis sheds light on the biosynthesis, origin and evolution of the medicinally important diosgenin saponins.</title>
        <authorList>
            <person name="Li Y."/>
            <person name="Tan C."/>
            <person name="Li Z."/>
            <person name="Guo J."/>
            <person name="Li S."/>
            <person name="Chen X."/>
            <person name="Wang C."/>
            <person name="Dai X."/>
            <person name="Yang H."/>
            <person name="Song W."/>
            <person name="Hou L."/>
            <person name="Xu J."/>
            <person name="Tong Z."/>
            <person name="Xu A."/>
            <person name="Yuan X."/>
            <person name="Wang W."/>
            <person name="Yang Q."/>
            <person name="Chen L."/>
            <person name="Sun Z."/>
            <person name="Wang K."/>
            <person name="Pan B."/>
            <person name="Chen J."/>
            <person name="Bao Y."/>
            <person name="Liu F."/>
            <person name="Qi X."/>
            <person name="Gang D.R."/>
            <person name="Wen J."/>
            <person name="Li J."/>
        </authorList>
    </citation>
    <scope>NUCLEOTIDE SEQUENCE</scope>
    <source>
        <strain evidence="16">Dzin_1.0</strain>
    </source>
</reference>
<dbReference type="Gene3D" id="3.30.430.20">
    <property type="entry name" value="Gnk2 domain, C-X8-C-X2-C motif"/>
    <property type="match status" value="2"/>
</dbReference>
<dbReference type="CDD" id="cd23509">
    <property type="entry name" value="Gnk2-like"/>
    <property type="match status" value="2"/>
</dbReference>
<evidence type="ECO:0000256" key="9">
    <source>
        <dbReference type="ARBA" id="ARBA00022989"/>
    </source>
</evidence>
<dbReference type="Pfam" id="PF01657">
    <property type="entry name" value="Stress-antifung"/>
    <property type="match status" value="2"/>
</dbReference>
<evidence type="ECO:0000313" key="16">
    <source>
        <dbReference type="EMBL" id="KAJ0962073.1"/>
    </source>
</evidence>
<evidence type="ECO:0000256" key="14">
    <source>
        <dbReference type="SAM" id="Phobius"/>
    </source>
</evidence>
<keyword evidence="11" id="KW-1015">Disulfide bond</keyword>
<feature type="transmembrane region" description="Helical" evidence="14">
    <location>
        <begin position="269"/>
        <end position="289"/>
    </location>
</feature>
<dbReference type="InterPro" id="IPR051378">
    <property type="entry name" value="Cell2Cell_Antifungal"/>
</dbReference>
<dbReference type="AlphaFoldDB" id="A0A9D5H3M0"/>
<dbReference type="InterPro" id="IPR038408">
    <property type="entry name" value="GNK2_sf"/>
</dbReference>
<evidence type="ECO:0000256" key="7">
    <source>
        <dbReference type="ARBA" id="ARBA00022737"/>
    </source>
</evidence>
<evidence type="ECO:0000256" key="3">
    <source>
        <dbReference type="ARBA" id="ARBA00022475"/>
    </source>
</evidence>
<evidence type="ECO:0000313" key="17">
    <source>
        <dbReference type="Proteomes" id="UP001085076"/>
    </source>
</evidence>
<keyword evidence="2" id="KW-0813">Transport</keyword>
<evidence type="ECO:0000256" key="11">
    <source>
        <dbReference type="ARBA" id="ARBA00023157"/>
    </source>
</evidence>
<accession>A0A9D5H3M0</accession>
<keyword evidence="5 14" id="KW-0812">Transmembrane</keyword>
<comment type="caution">
    <text evidence="16">The sequence shown here is derived from an EMBL/GenBank/DDBJ whole genome shotgun (WGS) entry which is preliminary data.</text>
</comment>
<dbReference type="FunFam" id="3.30.430.20:FF:000011">
    <property type="entry name" value="Cysteine-rich repeat secretory protein 15"/>
    <property type="match status" value="1"/>
</dbReference>
<organism evidence="16 17">
    <name type="scientific">Dioscorea zingiberensis</name>
    <dbReference type="NCBI Taxonomy" id="325984"/>
    <lineage>
        <taxon>Eukaryota</taxon>
        <taxon>Viridiplantae</taxon>
        <taxon>Streptophyta</taxon>
        <taxon>Embryophyta</taxon>
        <taxon>Tracheophyta</taxon>
        <taxon>Spermatophyta</taxon>
        <taxon>Magnoliopsida</taxon>
        <taxon>Liliopsida</taxon>
        <taxon>Dioscoreales</taxon>
        <taxon>Dioscoreaceae</taxon>
        <taxon>Dioscorea</taxon>
    </lineage>
</organism>
<keyword evidence="6" id="KW-0732">Signal</keyword>
<keyword evidence="9 14" id="KW-1133">Transmembrane helix</keyword>
<keyword evidence="7" id="KW-0677">Repeat</keyword>
<gene>
    <name evidence="16" type="ORF">J5N97_029901</name>
</gene>
<dbReference type="OrthoDB" id="1097929at2759"/>
<dbReference type="GO" id="GO:0005886">
    <property type="term" value="C:plasma membrane"/>
    <property type="evidence" value="ECO:0007669"/>
    <property type="project" value="UniProtKB-SubCell"/>
</dbReference>
<protein>
    <recommendedName>
        <fullName evidence="15">Gnk2-homologous domain-containing protein</fullName>
    </recommendedName>
</protein>
<dbReference type="GO" id="GO:0009506">
    <property type="term" value="C:plasmodesma"/>
    <property type="evidence" value="ECO:0007669"/>
    <property type="project" value="UniProtKB-SubCell"/>
</dbReference>
<evidence type="ECO:0000256" key="4">
    <source>
        <dbReference type="ARBA" id="ARBA00022581"/>
    </source>
</evidence>
<keyword evidence="3" id="KW-1003">Cell membrane</keyword>
<comment type="subcellular location">
    <subcellularLocation>
        <location evidence="12">Cell junction</location>
        <location evidence="12">Plasmodesma</location>
    </subcellularLocation>
    <subcellularLocation>
        <location evidence="1">Cell membrane</location>
        <topology evidence="1">Single-pass type I membrane protein</topology>
    </subcellularLocation>
</comment>
<reference evidence="16" key="1">
    <citation type="submission" date="2021-03" db="EMBL/GenBank/DDBJ databases">
        <authorList>
            <person name="Li Z."/>
            <person name="Yang C."/>
        </authorList>
    </citation>
    <scope>NUCLEOTIDE SEQUENCE</scope>
    <source>
        <strain evidence="16">Dzin_1.0</strain>
        <tissue evidence="16">Leaf</tissue>
    </source>
</reference>
<evidence type="ECO:0000256" key="1">
    <source>
        <dbReference type="ARBA" id="ARBA00004251"/>
    </source>
</evidence>
<dbReference type="FunFam" id="3.30.430.20:FF:000001">
    <property type="entry name" value="cysteine-rich repeat secretory protein 3"/>
    <property type="match status" value="1"/>
</dbReference>
<feature type="domain" description="Gnk2-homologous" evidence="15">
    <location>
        <begin position="151"/>
        <end position="250"/>
    </location>
</feature>
<evidence type="ECO:0000256" key="6">
    <source>
        <dbReference type="ARBA" id="ARBA00022729"/>
    </source>
</evidence>
<sequence length="293" mass="31855">MLVKDNNNKKKKKEHSKYYKSISPNIILILIIILIITSLVLQAKASTFMYASCSPSKYDPNSPYQANLNTLLSSIISSSSQSSYNSFVTGSGDNTTTCFGLYQCRNDLNLGDCSACIQSSVNQVNLVCPRAMAASLQLEGCFLSYNHEDFRGKLDTSLVYKKCSSSRSNDGEFFKRRDDVIADLEVAGGIRVSRSGTVQGYSQCLGDLTPGDCRQCVTVAVEELKDACGSAMAADVFLAKCYARYWASGYYIPSANSSGYSDDDIGRTVAIIVGILAGLAIIVVFISFLRKTC</sequence>
<name>A0A9D5H3M0_9LILI</name>
<dbReference type="PROSITE" id="PS51473">
    <property type="entry name" value="GNK2"/>
    <property type="match status" value="2"/>
</dbReference>
<dbReference type="InterPro" id="IPR002902">
    <property type="entry name" value="GNK2"/>
</dbReference>
<evidence type="ECO:0000256" key="13">
    <source>
        <dbReference type="ARBA" id="ARBA00038393"/>
    </source>
</evidence>
<evidence type="ECO:0000259" key="15">
    <source>
        <dbReference type="PROSITE" id="PS51473"/>
    </source>
</evidence>